<dbReference type="InterPro" id="IPR001787">
    <property type="entry name" value="Ribosomal_bL21"/>
</dbReference>
<proteinExistence type="inferred from homology"/>
<dbReference type="EMBL" id="JAVFKY010000003">
    <property type="protein sequence ID" value="KAK5579148.1"/>
    <property type="molecule type" value="Genomic_DNA"/>
</dbReference>
<evidence type="ECO:0000256" key="1">
    <source>
        <dbReference type="ARBA" id="ARBA00008563"/>
    </source>
</evidence>
<evidence type="ECO:0000256" key="2">
    <source>
        <dbReference type="ARBA" id="ARBA00022980"/>
    </source>
</evidence>
<name>A0AAN7U182_9MYCE</name>
<dbReference type="PANTHER" id="PTHR21349:SF0">
    <property type="entry name" value="LARGE RIBOSOMAL SUBUNIT PROTEIN BL21M"/>
    <property type="match status" value="1"/>
</dbReference>
<evidence type="ECO:0000256" key="3">
    <source>
        <dbReference type="ARBA" id="ARBA00023274"/>
    </source>
</evidence>
<protein>
    <recommendedName>
        <fullName evidence="4">Large ribosomal subunit protein bL21m</fullName>
    </recommendedName>
</protein>
<keyword evidence="6" id="KW-1185">Reference proteome</keyword>
<evidence type="ECO:0000313" key="6">
    <source>
        <dbReference type="Proteomes" id="UP001344447"/>
    </source>
</evidence>
<reference evidence="5 6" key="1">
    <citation type="submission" date="2023-11" db="EMBL/GenBank/DDBJ databases">
        <title>Dfirmibasis_genome.</title>
        <authorList>
            <person name="Edelbroek B."/>
            <person name="Kjellin J."/>
            <person name="Jerlstrom-Hultqvist J."/>
            <person name="Soderbom F."/>
        </authorList>
    </citation>
    <scope>NUCLEOTIDE SEQUENCE [LARGE SCALE GENOMIC DNA]</scope>
    <source>
        <strain evidence="5 6">TNS-C-14</strain>
    </source>
</reference>
<dbReference type="AlphaFoldDB" id="A0AAN7U182"/>
<dbReference type="InterPro" id="IPR036164">
    <property type="entry name" value="bL21-like_sf"/>
</dbReference>
<organism evidence="5 6">
    <name type="scientific">Dictyostelium firmibasis</name>
    <dbReference type="NCBI Taxonomy" id="79012"/>
    <lineage>
        <taxon>Eukaryota</taxon>
        <taxon>Amoebozoa</taxon>
        <taxon>Evosea</taxon>
        <taxon>Eumycetozoa</taxon>
        <taxon>Dictyostelia</taxon>
        <taxon>Dictyosteliales</taxon>
        <taxon>Dictyosteliaceae</taxon>
        <taxon>Dictyostelium</taxon>
    </lineage>
</organism>
<comment type="caution">
    <text evidence="5">The sequence shown here is derived from an EMBL/GenBank/DDBJ whole genome shotgun (WGS) entry which is preliminary data.</text>
</comment>
<dbReference type="GO" id="GO:0003723">
    <property type="term" value="F:RNA binding"/>
    <property type="evidence" value="ECO:0007669"/>
    <property type="project" value="InterPro"/>
</dbReference>
<accession>A0AAN7U182</accession>
<dbReference type="HAMAP" id="MF_01363">
    <property type="entry name" value="Ribosomal_bL21"/>
    <property type="match status" value="1"/>
</dbReference>
<gene>
    <name evidence="5" type="ORF">RB653_008827</name>
</gene>
<evidence type="ECO:0000313" key="5">
    <source>
        <dbReference type="EMBL" id="KAK5579148.1"/>
    </source>
</evidence>
<comment type="similarity">
    <text evidence="1">Belongs to the bacterial ribosomal protein bL21 family.</text>
</comment>
<evidence type="ECO:0000256" key="4">
    <source>
        <dbReference type="ARBA" id="ARBA00044129"/>
    </source>
</evidence>
<dbReference type="InterPro" id="IPR028909">
    <property type="entry name" value="bL21-like"/>
</dbReference>
<dbReference type="GO" id="GO:0005762">
    <property type="term" value="C:mitochondrial large ribosomal subunit"/>
    <property type="evidence" value="ECO:0007669"/>
    <property type="project" value="TreeGrafter"/>
</dbReference>
<keyword evidence="2" id="KW-0689">Ribosomal protein</keyword>
<keyword evidence="3" id="KW-0687">Ribonucleoprotein</keyword>
<dbReference type="GO" id="GO:0006412">
    <property type="term" value="P:translation"/>
    <property type="evidence" value="ECO:0007669"/>
    <property type="project" value="InterPro"/>
</dbReference>
<dbReference type="Pfam" id="PF00829">
    <property type="entry name" value="Ribosomal_L21p"/>
    <property type="match status" value="1"/>
</dbReference>
<dbReference type="GO" id="GO:0003735">
    <property type="term" value="F:structural constituent of ribosome"/>
    <property type="evidence" value="ECO:0007669"/>
    <property type="project" value="InterPro"/>
</dbReference>
<dbReference type="SUPFAM" id="SSF141091">
    <property type="entry name" value="L21p-like"/>
    <property type="match status" value="1"/>
</dbReference>
<dbReference type="NCBIfam" id="TIGR00061">
    <property type="entry name" value="L21"/>
    <property type="match status" value="1"/>
</dbReference>
<dbReference type="Proteomes" id="UP001344447">
    <property type="component" value="Unassembled WGS sequence"/>
</dbReference>
<sequence>MNRIIGSNLMKSTSSILVRNQSIAPIKSFSTTPIINSSQVSEEDYNTKNSFKPIEESFAVVHISGKQFKVIKGDIIMTDRINVDVGEHIVLDKVLLVGTKSQTMIGTPLVENVKVHAYIEEQPKTEHVTIFKHKPRKNYKRTTGFQALATYIRIGDIIQK</sequence>
<dbReference type="PANTHER" id="PTHR21349">
    <property type="entry name" value="50S RIBOSOMAL PROTEIN L21"/>
    <property type="match status" value="1"/>
</dbReference>